<keyword evidence="5" id="KW-0560">Oxidoreductase</keyword>
<evidence type="ECO:0000259" key="7">
    <source>
        <dbReference type="PROSITE" id="PS51324"/>
    </source>
</evidence>
<dbReference type="PROSITE" id="PS51324">
    <property type="entry name" value="ERV_ALR"/>
    <property type="match status" value="1"/>
</dbReference>
<dbReference type="GO" id="GO:0016972">
    <property type="term" value="F:thiol oxidase activity"/>
    <property type="evidence" value="ECO:0007669"/>
    <property type="project" value="UniProtKB-EC"/>
</dbReference>
<organism evidence="8">
    <name type="scientific">viral metagenome</name>
    <dbReference type="NCBI Taxonomy" id="1070528"/>
    <lineage>
        <taxon>unclassified sequences</taxon>
        <taxon>metagenomes</taxon>
        <taxon>organismal metagenomes</taxon>
    </lineage>
</organism>
<dbReference type="Gene3D" id="1.20.120.310">
    <property type="entry name" value="ERV/ALR sulfhydryl oxidase domain"/>
    <property type="match status" value="1"/>
</dbReference>
<dbReference type="Pfam" id="PF04777">
    <property type="entry name" value="Evr1_Alr"/>
    <property type="match status" value="1"/>
</dbReference>
<evidence type="ECO:0000256" key="1">
    <source>
        <dbReference type="ARBA" id="ARBA00001974"/>
    </source>
</evidence>
<protein>
    <recommendedName>
        <fullName evidence="2">thiol oxidase</fullName>
        <ecNumber evidence="2">1.8.3.2</ecNumber>
    </recommendedName>
</protein>
<dbReference type="EMBL" id="MN740586">
    <property type="protein sequence ID" value="QHU35307.1"/>
    <property type="molecule type" value="Genomic_DNA"/>
</dbReference>
<evidence type="ECO:0000313" key="8">
    <source>
        <dbReference type="EMBL" id="QHU35307.1"/>
    </source>
</evidence>
<dbReference type="EC" id="1.8.3.2" evidence="2"/>
<dbReference type="InterPro" id="IPR017905">
    <property type="entry name" value="ERV/ALR_sulphydryl_oxidase"/>
</dbReference>
<evidence type="ECO:0000256" key="6">
    <source>
        <dbReference type="ARBA" id="ARBA00023157"/>
    </source>
</evidence>
<feature type="domain" description="ERV/ALR sulfhydryl oxidase" evidence="7">
    <location>
        <begin position="1"/>
        <end position="102"/>
    </location>
</feature>
<evidence type="ECO:0000256" key="3">
    <source>
        <dbReference type="ARBA" id="ARBA00022630"/>
    </source>
</evidence>
<evidence type="ECO:0000256" key="4">
    <source>
        <dbReference type="ARBA" id="ARBA00022827"/>
    </source>
</evidence>
<keyword evidence="6" id="KW-1015">Disulfide bond</keyword>
<evidence type="ECO:0000256" key="5">
    <source>
        <dbReference type="ARBA" id="ARBA00023002"/>
    </source>
</evidence>
<comment type="cofactor">
    <cofactor evidence="1">
        <name>FAD</name>
        <dbReference type="ChEBI" id="CHEBI:57692"/>
    </cofactor>
</comment>
<dbReference type="InterPro" id="IPR036774">
    <property type="entry name" value="ERV/ALR_sulphydryl_oxid_sf"/>
</dbReference>
<sequence>MSKRWGTPTWLFLHTIVEKIYNDECYKKMSNDVVNIIVLIFKNLPCPLCRNHAVSYIKKYNIYNVKTKDGMITYLFTFHNWVNKRVGNGIKQKSILDLYKRANTVNICKYFIQEFFKSNALSKDFFQWKKDTLKSEINNFLAKNKLYIKP</sequence>
<evidence type="ECO:0000256" key="2">
    <source>
        <dbReference type="ARBA" id="ARBA00012512"/>
    </source>
</evidence>
<name>A0A6C0LXD2_9ZZZZ</name>
<keyword evidence="4" id="KW-0274">FAD</keyword>
<accession>A0A6C0LXD2</accession>
<keyword evidence="3" id="KW-0285">Flavoprotein</keyword>
<dbReference type="AlphaFoldDB" id="A0A6C0LXD2"/>
<proteinExistence type="predicted"/>
<reference evidence="8" key="1">
    <citation type="journal article" date="2020" name="Nature">
        <title>Giant virus diversity and host interactions through global metagenomics.</title>
        <authorList>
            <person name="Schulz F."/>
            <person name="Roux S."/>
            <person name="Paez-Espino D."/>
            <person name="Jungbluth S."/>
            <person name="Walsh D.A."/>
            <person name="Denef V.J."/>
            <person name="McMahon K.D."/>
            <person name="Konstantinidis K.T."/>
            <person name="Eloe-Fadrosh E.A."/>
            <person name="Kyrpides N.C."/>
            <person name="Woyke T."/>
        </authorList>
    </citation>
    <scope>NUCLEOTIDE SEQUENCE</scope>
    <source>
        <strain evidence="8">GVMAG-S-1017745-26</strain>
    </source>
</reference>
<dbReference type="SUPFAM" id="SSF69000">
    <property type="entry name" value="FAD-dependent thiol oxidase"/>
    <property type="match status" value="1"/>
</dbReference>